<proteinExistence type="inferred from homology"/>
<reference evidence="5 6" key="1">
    <citation type="submission" date="2014-06" db="EMBL/GenBank/DDBJ databases">
        <title>Draft genome sequence of Paenibacillus sp. MSt1.</title>
        <authorList>
            <person name="Aw Y.K."/>
            <person name="Ong K.S."/>
            <person name="Gan H.M."/>
            <person name="Lee S.M."/>
        </authorList>
    </citation>
    <scope>NUCLEOTIDE SEQUENCE [LARGE SCALE GENOMIC DNA]</scope>
    <source>
        <strain evidence="5 6">MSt1</strain>
    </source>
</reference>
<dbReference type="PANTHER" id="PTHR43792:SF8">
    <property type="entry name" value="[RIBOSOMAL PROTEIN US5]-ALANINE N-ACETYLTRANSFERASE"/>
    <property type="match status" value="1"/>
</dbReference>
<dbReference type="OrthoDB" id="2631610at2"/>
<dbReference type="PANTHER" id="PTHR43792">
    <property type="entry name" value="GNAT FAMILY, PUTATIVE (AFU_ORTHOLOGUE AFUA_3G00765)-RELATED-RELATED"/>
    <property type="match status" value="1"/>
</dbReference>
<keyword evidence="6" id="KW-1185">Reference proteome</keyword>
<organism evidence="5 6">
    <name type="scientific">Paenibacillus tyrfis</name>
    <dbReference type="NCBI Taxonomy" id="1501230"/>
    <lineage>
        <taxon>Bacteria</taxon>
        <taxon>Bacillati</taxon>
        <taxon>Bacillota</taxon>
        <taxon>Bacilli</taxon>
        <taxon>Bacillales</taxon>
        <taxon>Paenibacillaceae</taxon>
        <taxon>Paenibacillus</taxon>
    </lineage>
</organism>
<dbReference type="InterPro" id="IPR016181">
    <property type="entry name" value="Acyl_CoA_acyltransferase"/>
</dbReference>
<dbReference type="EMBL" id="JNVM01000002">
    <property type="protein sequence ID" value="KEQ27688.1"/>
    <property type="molecule type" value="Genomic_DNA"/>
</dbReference>
<dbReference type="PROSITE" id="PS51186">
    <property type="entry name" value="GNAT"/>
    <property type="match status" value="1"/>
</dbReference>
<evidence type="ECO:0000256" key="1">
    <source>
        <dbReference type="ARBA" id="ARBA00022679"/>
    </source>
</evidence>
<evidence type="ECO:0000313" key="6">
    <source>
        <dbReference type="Proteomes" id="UP000028123"/>
    </source>
</evidence>
<accession>A0A081PAG5</accession>
<dbReference type="InterPro" id="IPR000182">
    <property type="entry name" value="GNAT_dom"/>
</dbReference>
<dbReference type="AlphaFoldDB" id="A0A081PAG5"/>
<dbReference type="GO" id="GO:0008999">
    <property type="term" value="F:protein-N-terminal-alanine acetyltransferase activity"/>
    <property type="evidence" value="ECO:0007669"/>
    <property type="project" value="TreeGrafter"/>
</dbReference>
<dbReference type="Gene3D" id="3.40.630.30">
    <property type="match status" value="1"/>
</dbReference>
<dbReference type="eggNOG" id="COG1670">
    <property type="taxonomic scope" value="Bacteria"/>
</dbReference>
<keyword evidence="1 5" id="KW-0808">Transferase</keyword>
<dbReference type="SUPFAM" id="SSF55729">
    <property type="entry name" value="Acyl-CoA N-acyltransferases (Nat)"/>
    <property type="match status" value="1"/>
</dbReference>
<evidence type="ECO:0000256" key="2">
    <source>
        <dbReference type="ARBA" id="ARBA00023315"/>
    </source>
</evidence>
<evidence type="ECO:0000313" key="5">
    <source>
        <dbReference type="EMBL" id="KEQ27688.1"/>
    </source>
</evidence>
<feature type="domain" description="N-acetyltransferase" evidence="4">
    <location>
        <begin position="10"/>
        <end position="167"/>
    </location>
</feature>
<comment type="caution">
    <text evidence="5">The sequence shown here is derived from an EMBL/GenBank/DDBJ whole genome shotgun (WGS) entry which is preliminary data.</text>
</comment>
<gene>
    <name evidence="5" type="ORF">ET33_13445</name>
</gene>
<dbReference type="InterPro" id="IPR051531">
    <property type="entry name" value="N-acetyltransferase"/>
</dbReference>
<evidence type="ECO:0000256" key="3">
    <source>
        <dbReference type="ARBA" id="ARBA00038502"/>
    </source>
</evidence>
<keyword evidence="2" id="KW-0012">Acyltransferase</keyword>
<comment type="similarity">
    <text evidence="3">Belongs to the acetyltransferase family. RimJ subfamily.</text>
</comment>
<protein>
    <submittedName>
        <fullName evidence="5">GCN5 family acetyltransferase</fullName>
    </submittedName>
</protein>
<dbReference type="GO" id="GO:0005737">
    <property type="term" value="C:cytoplasm"/>
    <property type="evidence" value="ECO:0007669"/>
    <property type="project" value="TreeGrafter"/>
</dbReference>
<evidence type="ECO:0000259" key="4">
    <source>
        <dbReference type="PROSITE" id="PS51186"/>
    </source>
</evidence>
<dbReference type="Proteomes" id="UP000028123">
    <property type="component" value="Unassembled WGS sequence"/>
</dbReference>
<dbReference type="Pfam" id="PF13302">
    <property type="entry name" value="Acetyltransf_3"/>
    <property type="match status" value="1"/>
</dbReference>
<name>A0A081PAG5_9BACL</name>
<dbReference type="RefSeq" id="WP_036675516.1">
    <property type="nucleotide sequence ID" value="NZ_FYEP01000004.1"/>
</dbReference>
<sequence>MLDETNALQVRIEPWAEADLDLLYRLNIPEMLEHLGGPETEEQLLARHKRYVEIARKGTGRMFGIVLLPSLEAVGNIGYWERSWQGEIVYETGWGVLPAYQGKGIATMAAAAAIASARAERKHKYMHAFPSVDNPASNAICRKLGFQFVAECSFEYPPGSTMRCNDWRLDLGESNSLNGEDSKSGSVD</sequence>